<sequence length="369" mass="41181">MEAPPPPSHILRGHLDSVTCLSISDDNERIYSGDSGGRVICTSTRTLRPILSWQAHDDALLGVQECHNEIITHGRDHKMHIWRRAKETQRIGESAALRPGNLKPALERSMDVNALNYCRFSLLQTERMTDGDDAYLIALPNLVESSEVDIWSFPSSRRLHAAIGKEKNSVPTLSEDGRGNASHGIAMSLHLYTHENALRMLVAYEDGTVVLRSSQQVKSVEGLGWDILWSSKLHVESVMAMTVTQDNAFAYTVSADHLVGRYELETGASEKYRIKQPGNGCVAVRDDGRVCAIGGWDGRVRLYSTKSFKPLGTLKYHKSSCQAVIFAHSQDDTSDEDEEVDVEERARWLVSASKDKLVSIWTLKSFEKM</sequence>
<evidence type="ECO:0000313" key="5">
    <source>
        <dbReference type="EMBL" id="KIY68080.1"/>
    </source>
</evidence>
<evidence type="ECO:0000256" key="3">
    <source>
        <dbReference type="ARBA" id="ARBA00037931"/>
    </source>
</evidence>
<dbReference type="PANTHER" id="PTHR19854">
    <property type="entry name" value="TRANSDUCIN BETA-LIKE 3"/>
    <property type="match status" value="1"/>
</dbReference>
<dbReference type="SUPFAM" id="SSF50978">
    <property type="entry name" value="WD40 repeat-like"/>
    <property type="match status" value="1"/>
</dbReference>
<gene>
    <name evidence="5" type="ORF">CYLTODRAFT_395926</name>
</gene>
<keyword evidence="6" id="KW-1185">Reference proteome</keyword>
<keyword evidence="2" id="KW-0677">Repeat</keyword>
<dbReference type="Proteomes" id="UP000054007">
    <property type="component" value="Unassembled WGS sequence"/>
</dbReference>
<dbReference type="SMART" id="SM00320">
    <property type="entry name" value="WD40"/>
    <property type="match status" value="5"/>
</dbReference>
<proteinExistence type="inferred from homology"/>
<dbReference type="PANTHER" id="PTHR19854:SF1">
    <property type="entry name" value="GUANINE NUCLEOTIDE-BINDING PROTEIN SUBUNIT BETA-LIKE PROTEIN 1"/>
    <property type="match status" value="1"/>
</dbReference>
<dbReference type="Gene3D" id="2.130.10.10">
    <property type="entry name" value="YVTN repeat-like/Quinoprotein amine dehydrogenase"/>
    <property type="match status" value="2"/>
</dbReference>
<dbReference type="InterPro" id="IPR036322">
    <property type="entry name" value="WD40_repeat_dom_sf"/>
</dbReference>
<dbReference type="STRING" id="1314674.A0A0D7BCV4"/>
<dbReference type="InterPro" id="IPR001680">
    <property type="entry name" value="WD40_rpt"/>
</dbReference>
<dbReference type="Pfam" id="PF00400">
    <property type="entry name" value="WD40"/>
    <property type="match status" value="2"/>
</dbReference>
<evidence type="ECO:0000313" key="6">
    <source>
        <dbReference type="Proteomes" id="UP000054007"/>
    </source>
</evidence>
<dbReference type="InterPro" id="IPR015943">
    <property type="entry name" value="WD40/YVTN_repeat-like_dom_sf"/>
</dbReference>
<dbReference type="AlphaFoldDB" id="A0A0D7BCV4"/>
<dbReference type="OrthoDB" id="7668193at2759"/>
<keyword evidence="1" id="KW-0853">WD repeat</keyword>
<organism evidence="5 6">
    <name type="scientific">Cylindrobasidium torrendii FP15055 ss-10</name>
    <dbReference type="NCBI Taxonomy" id="1314674"/>
    <lineage>
        <taxon>Eukaryota</taxon>
        <taxon>Fungi</taxon>
        <taxon>Dikarya</taxon>
        <taxon>Basidiomycota</taxon>
        <taxon>Agaricomycotina</taxon>
        <taxon>Agaricomycetes</taxon>
        <taxon>Agaricomycetidae</taxon>
        <taxon>Agaricales</taxon>
        <taxon>Marasmiineae</taxon>
        <taxon>Physalacriaceae</taxon>
        <taxon>Cylindrobasidium</taxon>
    </lineage>
</organism>
<comment type="similarity">
    <text evidence="3">Belongs to the WD repeat ASA1 family.</text>
</comment>
<evidence type="ECO:0000256" key="2">
    <source>
        <dbReference type="ARBA" id="ARBA00022737"/>
    </source>
</evidence>
<evidence type="ECO:0000256" key="1">
    <source>
        <dbReference type="ARBA" id="ARBA00022574"/>
    </source>
</evidence>
<reference evidence="5 6" key="1">
    <citation type="journal article" date="2015" name="Fungal Genet. Biol.">
        <title>Evolution of novel wood decay mechanisms in Agaricales revealed by the genome sequences of Fistulina hepatica and Cylindrobasidium torrendii.</title>
        <authorList>
            <person name="Floudas D."/>
            <person name="Held B.W."/>
            <person name="Riley R."/>
            <person name="Nagy L.G."/>
            <person name="Koehler G."/>
            <person name="Ransdell A.S."/>
            <person name="Younus H."/>
            <person name="Chow J."/>
            <person name="Chiniquy J."/>
            <person name="Lipzen A."/>
            <person name="Tritt A."/>
            <person name="Sun H."/>
            <person name="Haridas S."/>
            <person name="LaButti K."/>
            <person name="Ohm R.A."/>
            <person name="Kues U."/>
            <person name="Blanchette R.A."/>
            <person name="Grigoriev I.V."/>
            <person name="Minto R.E."/>
            <person name="Hibbett D.S."/>
        </authorList>
    </citation>
    <scope>NUCLEOTIDE SEQUENCE [LARGE SCALE GENOMIC DNA]</scope>
    <source>
        <strain evidence="5 6">FP15055 ss-10</strain>
    </source>
</reference>
<evidence type="ECO:0000256" key="4">
    <source>
        <dbReference type="ARBA" id="ARBA00040563"/>
    </source>
</evidence>
<accession>A0A0D7BCV4</accession>
<protein>
    <recommendedName>
        <fullName evidence="4">ASTRA-associated protein 1</fullName>
    </recommendedName>
</protein>
<name>A0A0D7BCV4_9AGAR</name>
<dbReference type="EMBL" id="KN880510">
    <property type="protein sequence ID" value="KIY68080.1"/>
    <property type="molecule type" value="Genomic_DNA"/>
</dbReference>